<comment type="caution">
    <text evidence="2">The sequence shown here is derived from an EMBL/GenBank/DDBJ whole genome shotgun (WGS) entry which is preliminary data.</text>
</comment>
<keyword evidence="3" id="KW-1185">Reference proteome</keyword>
<protein>
    <submittedName>
        <fullName evidence="2">Sulfite reductase</fullName>
    </submittedName>
</protein>
<sequence>MARKFVPQIITANDLFEGDVIYLKADGTWSREIAKAHIANSPEQVETMLDIANGQPGSIVGAYAMQIEINEDGTPAPNHFREEFRTRGPSNYFHGKQADIKQTGA</sequence>
<feature type="region of interest" description="Disordered" evidence="1">
    <location>
        <begin position="72"/>
        <end position="105"/>
    </location>
</feature>
<dbReference type="STRING" id="1514904.SU32_09895"/>
<evidence type="ECO:0000313" key="2">
    <source>
        <dbReference type="EMBL" id="KPB01188.1"/>
    </source>
</evidence>
<gene>
    <name evidence="2" type="ORF">SU32_09895</name>
</gene>
<proteinExistence type="predicted"/>
<name>A0A0N0E7H2_9HYPH</name>
<evidence type="ECO:0000313" key="3">
    <source>
        <dbReference type="Proteomes" id="UP000038011"/>
    </source>
</evidence>
<dbReference type="Proteomes" id="UP000038011">
    <property type="component" value="Unassembled WGS sequence"/>
</dbReference>
<dbReference type="PATRIC" id="fig|1514904.3.peg.809"/>
<accession>A0A0N0E7H2</accession>
<dbReference type="RefSeq" id="WP_053999193.1">
    <property type="nucleotide sequence ID" value="NZ_JXMU01000013.1"/>
</dbReference>
<reference evidence="2 3" key="1">
    <citation type="submission" date="2015-01" db="EMBL/GenBank/DDBJ databases">
        <title>Ahrensia donghaiensis sp. nov., a novel dimethylsulphoniopropionate-cleavage bacterium isolated from seawater and emended descriptions of the genus Ahrensia and Ahrensia kielensis.</title>
        <authorList>
            <person name="Liu J."/>
        </authorList>
    </citation>
    <scope>NUCLEOTIDE SEQUENCE [LARGE SCALE GENOMIC DNA]</scope>
    <source>
        <strain evidence="2 3">LZD062</strain>
    </source>
</reference>
<dbReference type="OrthoDB" id="5738806at2"/>
<evidence type="ECO:0000256" key="1">
    <source>
        <dbReference type="SAM" id="MobiDB-lite"/>
    </source>
</evidence>
<dbReference type="Pfam" id="PF11011">
    <property type="entry name" value="DUF2849"/>
    <property type="match status" value="1"/>
</dbReference>
<dbReference type="EMBL" id="JXMU01000013">
    <property type="protein sequence ID" value="KPB01188.1"/>
    <property type="molecule type" value="Genomic_DNA"/>
</dbReference>
<dbReference type="InterPro" id="IPR021270">
    <property type="entry name" value="DUF2849"/>
</dbReference>
<dbReference type="AlphaFoldDB" id="A0A0N0E7H2"/>
<organism evidence="2 3">
    <name type="scientific">Ahrensia marina</name>
    <dbReference type="NCBI Taxonomy" id="1514904"/>
    <lineage>
        <taxon>Bacteria</taxon>
        <taxon>Pseudomonadati</taxon>
        <taxon>Pseudomonadota</taxon>
        <taxon>Alphaproteobacteria</taxon>
        <taxon>Hyphomicrobiales</taxon>
        <taxon>Ahrensiaceae</taxon>
        <taxon>Ahrensia</taxon>
    </lineage>
</organism>